<dbReference type="GO" id="GO:0006508">
    <property type="term" value="P:proteolysis"/>
    <property type="evidence" value="ECO:0007669"/>
    <property type="project" value="InterPro"/>
</dbReference>
<dbReference type="InterPro" id="IPR001461">
    <property type="entry name" value="Aspartic_peptidase_A1"/>
</dbReference>
<accession>A0AAW0RSS3</accession>
<dbReference type="Pfam" id="PF00026">
    <property type="entry name" value="Asp"/>
    <property type="match status" value="1"/>
</dbReference>
<evidence type="ECO:0000256" key="5">
    <source>
        <dbReference type="SAM" id="SignalP"/>
    </source>
</evidence>
<sequence>MRSTLLSAALLPLAACALESVDENNFFEGPGVVRFPLAGNKEALDKHLRRQSEASLTNRQTGFFYTIDLEIGTPPQTVAVNFDTGSSELWVNPNCAKSSDEAYCKTFGAFGKSASFTSLNQNATLKYGRGHADVEYGYDYVTVGTSKINQQIFGVAHDSEFATTGLMGVGPNLRGWNSPYPYILDNLFTQKFINSRAFSLDLRQVTSARGAVVFGGIDTKKFKGPLIKRDIIPAGSAPDGKTRYWATCDSITINQADGSKINVQTQPQAYLFDSGYTISSLPTTIFNELLKAFPSAKKDTNGQYLVDCGVVKTTGTLDFKFDNATIRVPYSDFIWQQPNFNSCVLGAVPDDKMPVLGDTFLRAAYVVYDWDNRALHFAAADDCGSNLVAIGSGSGAVTVTEGDCAKTEPTTSSTSTMATSTSTSSTTTTTTTSSSTTTSTTESSTTSSTTESPTTSSTTSPSITSSATSSTTEASTTSAITESSTTSSITESSTDPSTTSPTTLSTTESSTTLSTTDPSTTLSTTSSTTDSSTTDSSTTTTESITDPSTSITESSTTESTIESSTASSITDPSTSTTESSTASSTTYWFTTSSIIDRPTSVPQTTGSIATTGPGNTAYTSIVTTTRTHTITSCAPTVTNCPVGKVTSEVITSYTTWYPEENQPKPISTESQPNPTNSGISSTSAYTKPPCPEVTLTLVIPKTYYCTKGQSGCTEGEEIVTSHPATIVPITPMATPTPIPGCVDCHPKQPAKPAQTPAAPAGVVPVAVNPHPVETKEQVPAQSTPAAPAQPPSTPAPKPEATQSKPVAPVAPVKPSTLASVKPYSTGAPIASQPPVVAGGAGLYVPGLAAVVAALVAVI</sequence>
<evidence type="ECO:0000256" key="4">
    <source>
        <dbReference type="SAM" id="Phobius"/>
    </source>
</evidence>
<feature type="chain" id="PRO_5044024593" description="Peptidase A1 domain-containing protein" evidence="5">
    <location>
        <begin position="17"/>
        <end position="858"/>
    </location>
</feature>
<feature type="compositionally biased region" description="Polar residues" evidence="3">
    <location>
        <begin position="664"/>
        <end position="685"/>
    </location>
</feature>
<feature type="domain" description="Peptidase A1" evidence="6">
    <location>
        <begin position="65"/>
        <end position="378"/>
    </location>
</feature>
<protein>
    <recommendedName>
        <fullName evidence="6">Peptidase A1 domain-containing protein</fullName>
    </recommendedName>
</protein>
<keyword evidence="5" id="KW-0732">Signal</keyword>
<organism evidence="7 8">
    <name type="scientific">Beauveria asiatica</name>
    <dbReference type="NCBI Taxonomy" id="1069075"/>
    <lineage>
        <taxon>Eukaryota</taxon>
        <taxon>Fungi</taxon>
        <taxon>Dikarya</taxon>
        <taxon>Ascomycota</taxon>
        <taxon>Pezizomycotina</taxon>
        <taxon>Sordariomycetes</taxon>
        <taxon>Hypocreomycetidae</taxon>
        <taxon>Hypocreales</taxon>
        <taxon>Cordycipitaceae</taxon>
        <taxon>Beauveria</taxon>
    </lineage>
</organism>
<feature type="transmembrane region" description="Helical" evidence="4">
    <location>
        <begin position="835"/>
        <end position="857"/>
    </location>
</feature>
<evidence type="ECO:0000313" key="8">
    <source>
        <dbReference type="Proteomes" id="UP001397290"/>
    </source>
</evidence>
<dbReference type="Gene3D" id="2.40.70.10">
    <property type="entry name" value="Acid Proteases"/>
    <property type="match status" value="2"/>
</dbReference>
<feature type="active site" evidence="2">
    <location>
        <position position="83"/>
    </location>
</feature>
<evidence type="ECO:0000256" key="2">
    <source>
        <dbReference type="PIRSR" id="PIRSR601461-1"/>
    </source>
</evidence>
<dbReference type="PRINTS" id="PR00792">
    <property type="entry name" value="PEPSIN"/>
</dbReference>
<dbReference type="Proteomes" id="UP001397290">
    <property type="component" value="Unassembled WGS sequence"/>
</dbReference>
<dbReference type="PROSITE" id="PS51767">
    <property type="entry name" value="PEPTIDASE_A1"/>
    <property type="match status" value="1"/>
</dbReference>
<dbReference type="CDD" id="cd22541">
    <property type="entry name" value="SP5_N"/>
    <property type="match status" value="1"/>
</dbReference>
<comment type="caution">
    <text evidence="7">The sequence shown here is derived from an EMBL/GenBank/DDBJ whole genome shotgun (WGS) entry which is preliminary data.</text>
</comment>
<dbReference type="SUPFAM" id="SSF50630">
    <property type="entry name" value="Acid proteases"/>
    <property type="match status" value="1"/>
</dbReference>
<keyword evidence="8" id="KW-1185">Reference proteome</keyword>
<dbReference type="AlphaFoldDB" id="A0AAW0RSS3"/>
<feature type="active site" evidence="2">
    <location>
        <position position="273"/>
    </location>
</feature>
<proteinExistence type="inferred from homology"/>
<feature type="region of interest" description="Disordered" evidence="3">
    <location>
        <begin position="773"/>
        <end position="810"/>
    </location>
</feature>
<evidence type="ECO:0000256" key="1">
    <source>
        <dbReference type="ARBA" id="ARBA00007447"/>
    </source>
</evidence>
<feature type="signal peptide" evidence="5">
    <location>
        <begin position="1"/>
        <end position="16"/>
    </location>
</feature>
<dbReference type="InterPro" id="IPR021109">
    <property type="entry name" value="Peptidase_aspartic_dom_sf"/>
</dbReference>
<evidence type="ECO:0000256" key="3">
    <source>
        <dbReference type="SAM" id="MobiDB-lite"/>
    </source>
</evidence>
<dbReference type="InterPro" id="IPR033121">
    <property type="entry name" value="PEPTIDASE_A1"/>
</dbReference>
<name>A0AAW0RSS3_9HYPO</name>
<dbReference type="GO" id="GO:0004190">
    <property type="term" value="F:aspartic-type endopeptidase activity"/>
    <property type="evidence" value="ECO:0007669"/>
    <property type="project" value="InterPro"/>
</dbReference>
<evidence type="ECO:0000313" key="7">
    <source>
        <dbReference type="EMBL" id="KAK8145292.1"/>
    </source>
</evidence>
<feature type="region of interest" description="Disordered" evidence="3">
    <location>
        <begin position="597"/>
        <end position="617"/>
    </location>
</feature>
<dbReference type="PANTHER" id="PTHR47966:SF65">
    <property type="entry name" value="ASPARTIC-TYPE ENDOPEPTIDASE"/>
    <property type="match status" value="1"/>
</dbReference>
<reference evidence="7 8" key="1">
    <citation type="submission" date="2020-02" db="EMBL/GenBank/DDBJ databases">
        <title>Comparative genomics of the hypocrealean fungal genus Beauvera.</title>
        <authorList>
            <person name="Showalter D.N."/>
            <person name="Bushley K.E."/>
            <person name="Rehner S.A."/>
        </authorList>
    </citation>
    <scope>NUCLEOTIDE SEQUENCE [LARGE SCALE GENOMIC DNA]</scope>
    <source>
        <strain evidence="7 8">ARSEF4384</strain>
    </source>
</reference>
<feature type="compositionally biased region" description="Low complexity" evidence="3">
    <location>
        <begin position="407"/>
        <end position="582"/>
    </location>
</feature>
<dbReference type="EMBL" id="JAAHCF010000302">
    <property type="protein sequence ID" value="KAK8145292.1"/>
    <property type="molecule type" value="Genomic_DNA"/>
</dbReference>
<keyword evidence="4" id="KW-0812">Transmembrane</keyword>
<keyword evidence="4" id="KW-0472">Membrane</keyword>
<keyword evidence="4" id="KW-1133">Transmembrane helix</keyword>
<feature type="region of interest" description="Disordered" evidence="3">
    <location>
        <begin position="398"/>
        <end position="582"/>
    </location>
</feature>
<gene>
    <name evidence="7" type="ORF">G3M48_004650</name>
</gene>
<feature type="region of interest" description="Disordered" evidence="3">
    <location>
        <begin position="658"/>
        <end position="685"/>
    </location>
</feature>
<evidence type="ECO:0000259" key="6">
    <source>
        <dbReference type="PROSITE" id="PS51767"/>
    </source>
</evidence>
<feature type="compositionally biased region" description="Pro residues" evidence="3">
    <location>
        <begin position="787"/>
        <end position="797"/>
    </location>
</feature>
<dbReference type="PANTHER" id="PTHR47966">
    <property type="entry name" value="BETA-SITE APP-CLEAVING ENZYME, ISOFORM A-RELATED"/>
    <property type="match status" value="1"/>
</dbReference>
<comment type="similarity">
    <text evidence="1">Belongs to the peptidase A1 family.</text>
</comment>